<organism evidence="12 13">
    <name type="scientific">Solitalea canadensis (strain ATCC 29591 / DSM 3403 / JCM 21819 / LMG 8368 / NBRC 15130 / NCIMB 12057 / USAM 9D)</name>
    <name type="common">Flexibacter canadensis</name>
    <dbReference type="NCBI Taxonomy" id="929556"/>
    <lineage>
        <taxon>Bacteria</taxon>
        <taxon>Pseudomonadati</taxon>
        <taxon>Bacteroidota</taxon>
        <taxon>Sphingobacteriia</taxon>
        <taxon>Sphingobacteriales</taxon>
        <taxon>Sphingobacteriaceae</taxon>
        <taxon>Solitalea</taxon>
    </lineage>
</organism>
<dbReference type="SUPFAM" id="SSF55874">
    <property type="entry name" value="ATPase domain of HSP90 chaperone/DNA topoisomerase II/histidine kinase"/>
    <property type="match status" value="1"/>
</dbReference>
<dbReference type="InterPro" id="IPR009057">
    <property type="entry name" value="Homeodomain-like_sf"/>
</dbReference>
<keyword evidence="8" id="KW-1133">Transmembrane helix</keyword>
<evidence type="ECO:0000256" key="6">
    <source>
        <dbReference type="ARBA" id="ARBA00023163"/>
    </source>
</evidence>
<evidence type="ECO:0000256" key="4">
    <source>
        <dbReference type="ARBA" id="ARBA00023015"/>
    </source>
</evidence>
<dbReference type="Proteomes" id="UP000007590">
    <property type="component" value="Chromosome"/>
</dbReference>
<dbReference type="Gene3D" id="2.60.40.10">
    <property type="entry name" value="Immunoglobulins"/>
    <property type="match status" value="1"/>
</dbReference>
<keyword evidence="8" id="KW-0812">Transmembrane</keyword>
<dbReference type="PANTHER" id="PTHR43547:SF2">
    <property type="entry name" value="HYBRID SIGNAL TRANSDUCTION HISTIDINE KINASE C"/>
    <property type="match status" value="1"/>
</dbReference>
<dbReference type="PROSITE" id="PS50110">
    <property type="entry name" value="RESPONSE_REGULATORY"/>
    <property type="match status" value="1"/>
</dbReference>
<dbReference type="SMART" id="SM00387">
    <property type="entry name" value="HATPase_c"/>
    <property type="match status" value="1"/>
</dbReference>
<evidence type="ECO:0000313" key="12">
    <source>
        <dbReference type="EMBL" id="AFD05880.1"/>
    </source>
</evidence>
<keyword evidence="12" id="KW-0808">Transferase</keyword>
<dbReference type="InterPro" id="IPR018062">
    <property type="entry name" value="HTH_AraC-typ_CS"/>
</dbReference>
<dbReference type="InterPro" id="IPR018060">
    <property type="entry name" value="HTH_AraC"/>
</dbReference>
<dbReference type="EMBL" id="CP003349">
    <property type="protein sequence ID" value="AFD05880.1"/>
    <property type="molecule type" value="Genomic_DNA"/>
</dbReference>
<feature type="domain" description="Response regulatory" evidence="11">
    <location>
        <begin position="1060"/>
        <end position="1175"/>
    </location>
</feature>
<dbReference type="Pfam" id="PF00072">
    <property type="entry name" value="Response_reg"/>
    <property type="match status" value="1"/>
</dbReference>
<dbReference type="InterPro" id="IPR036890">
    <property type="entry name" value="HATPase_C_sf"/>
</dbReference>
<dbReference type="SUPFAM" id="SSF63829">
    <property type="entry name" value="Calcium-dependent phosphotriesterase"/>
    <property type="match status" value="3"/>
</dbReference>
<evidence type="ECO:0000259" key="9">
    <source>
        <dbReference type="PROSITE" id="PS01124"/>
    </source>
</evidence>
<dbReference type="Gene3D" id="1.10.10.60">
    <property type="entry name" value="Homeodomain-like"/>
    <property type="match status" value="1"/>
</dbReference>
<evidence type="ECO:0000313" key="13">
    <source>
        <dbReference type="Proteomes" id="UP000007590"/>
    </source>
</evidence>
<dbReference type="InterPro" id="IPR036097">
    <property type="entry name" value="HisK_dim/P_sf"/>
</dbReference>
<dbReference type="SUPFAM" id="SSF52172">
    <property type="entry name" value="CheY-like"/>
    <property type="match status" value="1"/>
</dbReference>
<dbReference type="KEGG" id="scn:Solca_0761"/>
<dbReference type="PROSITE" id="PS50109">
    <property type="entry name" value="HIS_KIN"/>
    <property type="match status" value="1"/>
</dbReference>
<evidence type="ECO:0000256" key="7">
    <source>
        <dbReference type="PROSITE-ProRule" id="PRU00169"/>
    </source>
</evidence>
<dbReference type="Gene3D" id="3.30.565.10">
    <property type="entry name" value="Histidine kinase-like ATPase, C-terminal domain"/>
    <property type="match status" value="1"/>
</dbReference>
<feature type="domain" description="HTH araC/xylS-type" evidence="9">
    <location>
        <begin position="1207"/>
        <end position="1306"/>
    </location>
</feature>
<dbReference type="InterPro" id="IPR003594">
    <property type="entry name" value="HATPase_dom"/>
</dbReference>
<dbReference type="InterPro" id="IPR011123">
    <property type="entry name" value="Y_Y_Y"/>
</dbReference>
<dbReference type="SMART" id="SM00448">
    <property type="entry name" value="REC"/>
    <property type="match status" value="1"/>
</dbReference>
<dbReference type="eggNOG" id="COG0642">
    <property type="taxonomic scope" value="Bacteria"/>
</dbReference>
<dbReference type="Pfam" id="PF00512">
    <property type="entry name" value="HisKA"/>
    <property type="match status" value="1"/>
</dbReference>
<protein>
    <recommendedName>
        <fullName evidence="2">histidine kinase</fullName>
        <ecNumber evidence="2">2.7.13.3</ecNumber>
    </recommendedName>
</protein>
<feature type="modified residue" description="4-aspartylphosphate" evidence="7">
    <location>
        <position position="1108"/>
    </location>
</feature>
<dbReference type="InterPro" id="IPR003661">
    <property type="entry name" value="HisK_dim/P_dom"/>
</dbReference>
<evidence type="ECO:0000256" key="3">
    <source>
        <dbReference type="ARBA" id="ARBA00022553"/>
    </source>
</evidence>
<sequence>MTVKGQSGTFYFKNYQVSNGLSNNIITSILQDKKGFMWFGTRNGLNRFSGTSFKVFNNNPADATSIGSNSILSLYEDTNEQLWVGTYKGIYLYNPQLENFTTFTKIPSGEVRYIKSDGNNNIWIISNSLLYKYNQVSKKVVSYPLSKSQDHTIALHISEKNEVWTATVNGLIRKYQSKTDNFQSFDITKLNKGKPLSSILDLCSIGDSTLLIGTMNQALHFNYRTQQLRNLFPNHGKTDIHVHTIFKQAADEYWLGTEAGLCIYNLKTGNYRYVAKEFSNPYSITDNVISAINRDKEGGIWVGTYFGGINYYSKQFNNFQKYFPEPGKNTLSGNIVHEICKDNYGKLWIGTEDAGLNRMDLKTGEVKSFLPDKKPGSISYHNLHGLVADDDKLWIGTYEHGLDVMDLKTNKVIKHYNAALDGKSFRSNFIVTLYRTADKDILVGTWSGLFKYNRGADNFSAIPFFDFPIQSIYEEKNGTLWISSYGNGVYFCKIATKSNGEKTYEPHKVKLFNNYVNSLYQDSNGTFWFCTEGGLIHYEPSTGKTKNYTVENGLSVNQVFKVLEDNSGLLWISTSKGLCRFNPKTETFTIYHTPNGLPTEQFNYNSALKNDDGTLFFGTVKGLISFNPSDFIRNSYVPPIYITGIQVNNNEVTINPTNSPLKQSQIYLTSITLPYDQSNISIDVAALSFIIPEMNAYQYKLEGLDKNWVDLKNNRKIYFTKLPPGNYTFKVKGSNSEGIWNKKEATLKINILPPFWATIWAYLIYAIIIGAVIFTIFRYYYLAISEKSKRQIAALEINKEREIYNAKIDFFTNVTHEIRTPLTLIKMPLDKLIAQKIDDGEINESLEMMNKNTNRLIDLTNQLLDFRKAEANNFSLSFTDNNINNLLNEVFEQFRPVAEQKQLHYKLEMPRIVLHAYTDNEALRKIISNLINNAIKYSSQKVLVKLLAFSSEDLLFHIEVINDGFIIPNELGEKIFEPFFRIKETDKEAGTGIGLSLAKSLAELHNGKLGLKHTSNDTNTFLLSLPIHQETEINLRNYEDKTESIVEPAANKEMDKSKSLILIVEDNVEILNYLSKELSTDYNIVHALNGLEAIDVLQKENVQLVISDIMMPLMDGIELCRHLKSDLQFSHIPIVLLTAKNSLNSKIEGLEVGADAYIEKPFSLDHLVAQMNNLLMNRTIIKDYFSRSPLSHVKGISFSKADKAFIDQLNQVIYQHITDMDLDVETLSRMMNMSKPTLYRKIKALSDLTPNELINLTRLKKGAELLAEGNYKINEVADLIGYTLSSNFSRDFQKQFGISPSQFIGNLKKEG</sequence>
<dbReference type="CDD" id="cd00082">
    <property type="entry name" value="HisKA"/>
    <property type="match status" value="1"/>
</dbReference>
<dbReference type="PROSITE" id="PS01124">
    <property type="entry name" value="HTH_ARAC_FAMILY_2"/>
    <property type="match status" value="1"/>
</dbReference>
<keyword evidence="4" id="KW-0805">Transcription regulation</keyword>
<keyword evidence="8" id="KW-0472">Membrane</keyword>
<dbReference type="InterPro" id="IPR015943">
    <property type="entry name" value="WD40/YVTN_repeat-like_dom_sf"/>
</dbReference>
<evidence type="ECO:0000256" key="8">
    <source>
        <dbReference type="SAM" id="Phobius"/>
    </source>
</evidence>
<dbReference type="InterPro" id="IPR013783">
    <property type="entry name" value="Ig-like_fold"/>
</dbReference>
<dbReference type="CDD" id="cd00075">
    <property type="entry name" value="HATPase"/>
    <property type="match status" value="1"/>
</dbReference>
<dbReference type="SMART" id="SM00342">
    <property type="entry name" value="HTH_ARAC"/>
    <property type="match status" value="1"/>
</dbReference>
<dbReference type="EC" id="2.7.13.3" evidence="2"/>
<keyword evidence="13" id="KW-1185">Reference proteome</keyword>
<evidence type="ECO:0000259" key="10">
    <source>
        <dbReference type="PROSITE" id="PS50109"/>
    </source>
</evidence>
<dbReference type="Pfam" id="PF02518">
    <property type="entry name" value="HATPase_c"/>
    <property type="match status" value="1"/>
</dbReference>
<keyword evidence="3 7" id="KW-0597">Phosphoprotein</keyword>
<comment type="catalytic activity">
    <reaction evidence="1">
        <text>ATP + protein L-histidine = ADP + protein N-phospho-L-histidine.</text>
        <dbReference type="EC" id="2.7.13.3"/>
    </reaction>
</comment>
<dbReference type="SUPFAM" id="SSF46689">
    <property type="entry name" value="Homeodomain-like"/>
    <property type="match status" value="1"/>
</dbReference>
<dbReference type="Pfam" id="PF07495">
    <property type="entry name" value="Y_Y_Y"/>
    <property type="match status" value="1"/>
</dbReference>
<dbReference type="SMART" id="SM00388">
    <property type="entry name" value="HisKA"/>
    <property type="match status" value="1"/>
</dbReference>
<dbReference type="Pfam" id="PF07494">
    <property type="entry name" value="Reg_prop"/>
    <property type="match status" value="5"/>
</dbReference>
<dbReference type="GO" id="GO:0000155">
    <property type="term" value="F:phosphorelay sensor kinase activity"/>
    <property type="evidence" value="ECO:0007669"/>
    <property type="project" value="InterPro"/>
</dbReference>
<dbReference type="Gene3D" id="1.10.287.130">
    <property type="match status" value="1"/>
</dbReference>
<dbReference type="STRING" id="929556.Solca_0761"/>
<keyword evidence="6" id="KW-0804">Transcription</keyword>
<dbReference type="Pfam" id="PF12833">
    <property type="entry name" value="HTH_18"/>
    <property type="match status" value="1"/>
</dbReference>
<dbReference type="FunFam" id="1.10.287.130:FF:000045">
    <property type="entry name" value="Two-component system sensor histidine kinase/response regulator"/>
    <property type="match status" value="1"/>
</dbReference>
<keyword evidence="12" id="KW-0418">Kinase</keyword>
<evidence type="ECO:0000256" key="2">
    <source>
        <dbReference type="ARBA" id="ARBA00012438"/>
    </source>
</evidence>
<gene>
    <name evidence="12" type="ordered locus">Solca_0761</name>
</gene>
<dbReference type="PROSITE" id="PS00041">
    <property type="entry name" value="HTH_ARAC_FAMILY_1"/>
    <property type="match status" value="1"/>
</dbReference>
<dbReference type="Gene3D" id="3.40.50.2300">
    <property type="match status" value="1"/>
</dbReference>
<accession>H8KPI2</accession>
<dbReference type="PRINTS" id="PR00344">
    <property type="entry name" value="BCTRLSENSOR"/>
</dbReference>
<dbReference type="SUPFAM" id="SSF47384">
    <property type="entry name" value="Homodimeric domain of signal transducing histidine kinase"/>
    <property type="match status" value="1"/>
</dbReference>
<dbReference type="InterPro" id="IPR004358">
    <property type="entry name" value="Sig_transdc_His_kin-like_C"/>
</dbReference>
<keyword evidence="5" id="KW-0238">DNA-binding</keyword>
<name>H8KPI2_SOLCM</name>
<reference evidence="12" key="1">
    <citation type="submission" date="2012-02" db="EMBL/GenBank/DDBJ databases">
        <title>The complete genome of Solitalea canadensis DSM 3403.</title>
        <authorList>
            <consortium name="US DOE Joint Genome Institute (JGI-PGF)"/>
            <person name="Lucas S."/>
            <person name="Copeland A."/>
            <person name="Lapidus A."/>
            <person name="Glavina del Rio T."/>
            <person name="Dalin E."/>
            <person name="Tice H."/>
            <person name="Bruce D."/>
            <person name="Goodwin L."/>
            <person name="Pitluck S."/>
            <person name="Peters L."/>
            <person name="Ovchinnikova G."/>
            <person name="Lu M."/>
            <person name="Kyrpides N."/>
            <person name="Mavromatis K."/>
            <person name="Ivanova N."/>
            <person name="Brettin T."/>
            <person name="Detter J.C."/>
            <person name="Han C."/>
            <person name="Larimer F."/>
            <person name="Land M."/>
            <person name="Hauser L."/>
            <person name="Markowitz V."/>
            <person name="Cheng J.-F."/>
            <person name="Hugenholtz P."/>
            <person name="Woyke T."/>
            <person name="Wu D."/>
            <person name="Spring S."/>
            <person name="Schroeder M."/>
            <person name="Kopitz M."/>
            <person name="Brambilla E."/>
            <person name="Klenk H.-P."/>
            <person name="Eisen J.A."/>
        </authorList>
    </citation>
    <scope>NUCLEOTIDE SEQUENCE</scope>
    <source>
        <strain evidence="12">DSM 3403</strain>
    </source>
</reference>
<dbReference type="GO" id="GO:0003700">
    <property type="term" value="F:DNA-binding transcription factor activity"/>
    <property type="evidence" value="ECO:0007669"/>
    <property type="project" value="InterPro"/>
</dbReference>
<dbReference type="InterPro" id="IPR005467">
    <property type="entry name" value="His_kinase_dom"/>
</dbReference>
<dbReference type="InterPro" id="IPR011110">
    <property type="entry name" value="Reg_prop"/>
</dbReference>
<evidence type="ECO:0000259" key="11">
    <source>
        <dbReference type="PROSITE" id="PS50110"/>
    </source>
</evidence>
<feature type="transmembrane region" description="Helical" evidence="8">
    <location>
        <begin position="759"/>
        <end position="781"/>
    </location>
</feature>
<dbReference type="InterPro" id="IPR011006">
    <property type="entry name" value="CheY-like_superfamily"/>
</dbReference>
<dbReference type="FunFam" id="2.60.40.10:FF:000791">
    <property type="entry name" value="Two-component system sensor histidine kinase/response regulator"/>
    <property type="match status" value="1"/>
</dbReference>
<evidence type="ECO:0000256" key="5">
    <source>
        <dbReference type="ARBA" id="ARBA00023125"/>
    </source>
</evidence>
<dbReference type="eggNOG" id="COG0745">
    <property type="taxonomic scope" value="Bacteria"/>
</dbReference>
<dbReference type="PANTHER" id="PTHR43547">
    <property type="entry name" value="TWO-COMPONENT HISTIDINE KINASE"/>
    <property type="match status" value="1"/>
</dbReference>
<dbReference type="CDD" id="cd17574">
    <property type="entry name" value="REC_OmpR"/>
    <property type="match status" value="1"/>
</dbReference>
<dbReference type="eggNOG" id="COG3292">
    <property type="taxonomic scope" value="Bacteria"/>
</dbReference>
<dbReference type="HOGENOM" id="CLU_000445_28_1_10"/>
<dbReference type="Gene3D" id="2.130.10.10">
    <property type="entry name" value="YVTN repeat-like/Quinoprotein amine dehydrogenase"/>
    <property type="match status" value="2"/>
</dbReference>
<proteinExistence type="predicted"/>
<dbReference type="GO" id="GO:0043565">
    <property type="term" value="F:sequence-specific DNA binding"/>
    <property type="evidence" value="ECO:0007669"/>
    <property type="project" value="InterPro"/>
</dbReference>
<feature type="domain" description="Histidine kinase" evidence="10">
    <location>
        <begin position="813"/>
        <end position="1029"/>
    </location>
</feature>
<evidence type="ECO:0000256" key="1">
    <source>
        <dbReference type="ARBA" id="ARBA00000085"/>
    </source>
</evidence>
<dbReference type="InterPro" id="IPR001789">
    <property type="entry name" value="Sig_transdc_resp-reg_receiver"/>
</dbReference>